<evidence type="ECO:0000313" key="2">
    <source>
        <dbReference type="EMBL" id="CCK67859.1"/>
    </source>
</evidence>
<dbReference type="AlphaFoldDB" id="J7S1W1"/>
<proteinExistence type="predicted"/>
<dbReference type="RefSeq" id="XP_022462105.1">
    <property type="nucleotide sequence ID" value="XM_022611193.1"/>
</dbReference>
<evidence type="ECO:0000256" key="1">
    <source>
        <dbReference type="SAM" id="MobiDB-lite"/>
    </source>
</evidence>
<protein>
    <submittedName>
        <fullName evidence="2">Uncharacterized protein</fullName>
    </submittedName>
</protein>
<dbReference type="GeneID" id="34523494"/>
<accession>J7S1W1</accession>
<reference evidence="3" key="2">
    <citation type="submission" date="2012-08" db="EMBL/GenBank/DDBJ databases">
        <title>Genome sequence of Kazachstania naganishii.</title>
        <authorList>
            <person name="Gordon J.L."/>
            <person name="Armisen D."/>
            <person name="Proux-Wera E."/>
            <person name="OhEigeartaigh S.S."/>
            <person name="Byrne K.P."/>
            <person name="Wolfe K.H."/>
        </authorList>
    </citation>
    <scope>NUCLEOTIDE SEQUENCE [LARGE SCALE GENOMIC DNA]</scope>
    <source>
        <strain evidence="3">ATCC MYA-139 / BCRC 22969 / CBS 8797 / CCRC 22969 / KCTC 17520 / NBRC 10181 / NCYC 3082</strain>
    </source>
</reference>
<dbReference type="EMBL" id="HE978314">
    <property type="protein sequence ID" value="CCK67859.1"/>
    <property type="molecule type" value="Genomic_DNA"/>
</dbReference>
<feature type="compositionally biased region" description="Low complexity" evidence="1">
    <location>
        <begin position="1"/>
        <end position="17"/>
    </location>
</feature>
<reference evidence="2 3" key="1">
    <citation type="journal article" date="2011" name="Proc. Natl. Acad. Sci. U.S.A.">
        <title>Evolutionary erosion of yeast sex chromosomes by mating-type switching accidents.</title>
        <authorList>
            <person name="Gordon J.L."/>
            <person name="Armisen D."/>
            <person name="Proux-Wera E."/>
            <person name="Oheigeartaigh S.S."/>
            <person name="Byrne K.P."/>
            <person name="Wolfe K.H."/>
        </authorList>
    </citation>
    <scope>NUCLEOTIDE SEQUENCE [LARGE SCALE GENOMIC DNA]</scope>
    <source>
        <strain evidence="3">ATCC MYA-139 / BCRC 22969 / CBS 8797 / CCRC 22969 / KCTC 17520 / NBRC 10181 / NCYC 3082</strain>
    </source>
</reference>
<organism evidence="2 3">
    <name type="scientific">Huiozyma naganishii (strain ATCC MYA-139 / BCRC 22969 / CBS 8797 / KCTC 17520 / NBRC 10181 / NCYC 3082 / Yp74L-3)</name>
    <name type="common">Yeast</name>
    <name type="synonym">Kazachstania naganishii</name>
    <dbReference type="NCBI Taxonomy" id="1071383"/>
    <lineage>
        <taxon>Eukaryota</taxon>
        <taxon>Fungi</taxon>
        <taxon>Dikarya</taxon>
        <taxon>Ascomycota</taxon>
        <taxon>Saccharomycotina</taxon>
        <taxon>Saccharomycetes</taxon>
        <taxon>Saccharomycetales</taxon>
        <taxon>Saccharomycetaceae</taxon>
        <taxon>Huiozyma</taxon>
    </lineage>
</organism>
<dbReference type="Proteomes" id="UP000006310">
    <property type="component" value="Chromosome 1"/>
</dbReference>
<dbReference type="HOGENOM" id="CLU_1578756_0_0_1"/>
<dbReference type="KEGG" id="kng:KNAG_0A01700"/>
<sequence>MTTRDAPGAVPAPVQVPRARKPQSAAAYAAQLEMFQSSSLTGGGGPPVCDPRWMDKAEGPEGPLQMLEGTPQGLDLKHTRLRLLDACSRLYYRREYARCIALAKQLEQLLQGADGGPRTKNKEYRELATLRYLVQRCTDLTNSITSYVQVPTTTTTTTTATTITSSTGR</sequence>
<keyword evidence="3" id="KW-1185">Reference proteome</keyword>
<evidence type="ECO:0000313" key="3">
    <source>
        <dbReference type="Proteomes" id="UP000006310"/>
    </source>
</evidence>
<gene>
    <name evidence="2" type="primary">KNAG0A01700</name>
    <name evidence="2" type="ordered locus">KNAG_0A01700</name>
</gene>
<name>J7S1W1_HUIN7</name>
<dbReference type="OrthoDB" id="4082971at2759"/>
<feature type="region of interest" description="Disordered" evidence="1">
    <location>
        <begin position="1"/>
        <end position="21"/>
    </location>
</feature>